<dbReference type="GO" id="GO:0044205">
    <property type="term" value="P:'de novo' UMP biosynthetic process"/>
    <property type="evidence" value="ECO:0007669"/>
    <property type="project" value="UniProtKB-UniPathway"/>
</dbReference>
<evidence type="ECO:0000256" key="8">
    <source>
        <dbReference type="ARBA" id="ARBA00049157"/>
    </source>
</evidence>
<dbReference type="Gene3D" id="3.20.20.70">
    <property type="entry name" value="Aldolase class I"/>
    <property type="match status" value="1"/>
</dbReference>
<dbReference type="KEGG" id="afo:Afer_1697"/>
<dbReference type="RefSeq" id="WP_015799092.1">
    <property type="nucleotide sequence ID" value="NC_013124.1"/>
</dbReference>
<evidence type="ECO:0000259" key="12">
    <source>
        <dbReference type="SMART" id="SM00934"/>
    </source>
</evidence>
<evidence type="ECO:0000256" key="6">
    <source>
        <dbReference type="ARBA" id="ARBA00022975"/>
    </source>
</evidence>
<name>C7M0V5_ACIFD</name>
<protein>
    <recommendedName>
        <fullName evidence="4 11">Orotidine 5'-phosphate decarboxylase</fullName>
        <ecNumber evidence="3 11">4.1.1.23</ecNumber>
    </recommendedName>
</protein>
<accession>C7M0V5</accession>
<dbReference type="InterPro" id="IPR011060">
    <property type="entry name" value="RibuloseP-bd_barrel"/>
</dbReference>
<comment type="catalytic activity">
    <reaction evidence="8 11">
        <text>orotidine 5'-phosphate + H(+) = UMP + CO2</text>
        <dbReference type="Rhea" id="RHEA:11596"/>
        <dbReference type="ChEBI" id="CHEBI:15378"/>
        <dbReference type="ChEBI" id="CHEBI:16526"/>
        <dbReference type="ChEBI" id="CHEBI:57538"/>
        <dbReference type="ChEBI" id="CHEBI:57865"/>
        <dbReference type="EC" id="4.1.1.23"/>
    </reaction>
</comment>
<dbReference type="HOGENOM" id="CLU_067069_1_0_11"/>
<evidence type="ECO:0000256" key="11">
    <source>
        <dbReference type="RuleBase" id="RU000512"/>
    </source>
</evidence>
<dbReference type="OrthoDB" id="9806203at2"/>
<dbReference type="InterPro" id="IPR014732">
    <property type="entry name" value="OMPdecase"/>
</dbReference>
<dbReference type="GO" id="GO:0004590">
    <property type="term" value="F:orotidine-5'-phosphate decarboxylase activity"/>
    <property type="evidence" value="ECO:0007669"/>
    <property type="project" value="UniProtKB-EC"/>
</dbReference>
<feature type="active site" description="For OMPdecase activity" evidence="9">
    <location>
        <position position="67"/>
    </location>
</feature>
<proteinExistence type="inferred from homology"/>
<comment type="function">
    <text evidence="1">Catalyzes the decarboxylation of orotidine 5'-monophosphate (OMP) to uridine 5'-monophosphate (UMP).</text>
</comment>
<feature type="binding site" evidence="10">
    <location>
        <position position="16"/>
    </location>
    <ligand>
        <name>substrate</name>
    </ligand>
</feature>
<evidence type="ECO:0000256" key="2">
    <source>
        <dbReference type="ARBA" id="ARBA00004861"/>
    </source>
</evidence>
<dbReference type="EMBL" id="CP001631">
    <property type="protein sequence ID" value="ACU54613.1"/>
    <property type="molecule type" value="Genomic_DNA"/>
</dbReference>
<dbReference type="CDD" id="cd04725">
    <property type="entry name" value="OMP_decarboxylase_like"/>
    <property type="match status" value="1"/>
</dbReference>
<feature type="binding site" evidence="10">
    <location>
        <position position="129"/>
    </location>
    <ligand>
        <name>substrate</name>
    </ligand>
</feature>
<organism evidence="13 14">
    <name type="scientific">Acidimicrobium ferrooxidans (strain DSM 10331 / JCM 15462 / NBRC 103882 / ICP)</name>
    <dbReference type="NCBI Taxonomy" id="525909"/>
    <lineage>
        <taxon>Bacteria</taxon>
        <taxon>Bacillati</taxon>
        <taxon>Actinomycetota</taxon>
        <taxon>Acidimicrobiia</taxon>
        <taxon>Acidimicrobiales</taxon>
        <taxon>Acidimicrobiaceae</taxon>
        <taxon>Acidimicrobium</taxon>
    </lineage>
</organism>
<comment type="similarity">
    <text evidence="11">Belongs to the OMP decarboxylase family.</text>
</comment>
<dbReference type="AlphaFoldDB" id="C7M0V5"/>
<keyword evidence="6 11" id="KW-0665">Pyrimidine biosynthesis</keyword>
<dbReference type="PANTHER" id="PTHR32119:SF2">
    <property type="entry name" value="OROTIDINE 5'-PHOSPHATE DECARBOXYLASE"/>
    <property type="match status" value="1"/>
</dbReference>
<dbReference type="Pfam" id="PF00215">
    <property type="entry name" value="OMPdecase"/>
    <property type="match status" value="1"/>
</dbReference>
<dbReference type="STRING" id="525909.Afer_1697"/>
<sequence>MMQAQALRERFALALDRDDAVEAQRLALSLREWFSIAKVGLELYAAAGPTVLSALADQGFRIFADLKLHDIPTTVHRASRVLGSFGVALVTLHVAGGEAMLRAGVEGLLEGAERVGAPTPIALGVLSLTSQAPLDLSELERRMDVAVRSGCQGVVVGADHLRTVAERWPELVRVVPGIREPSGAQHDQRQVVTPRAALEAGADVLVVGRAVTEASDPVEVAARLFAAATGEAS</sequence>
<dbReference type="PANTHER" id="PTHR32119">
    <property type="entry name" value="OROTIDINE 5'-PHOSPHATE DECARBOXYLASE"/>
    <property type="match status" value="1"/>
</dbReference>
<dbReference type="SMART" id="SM00934">
    <property type="entry name" value="OMPdecase"/>
    <property type="match status" value="1"/>
</dbReference>
<dbReference type="InterPro" id="IPR018089">
    <property type="entry name" value="OMPdecase_AS"/>
</dbReference>
<keyword evidence="5 11" id="KW-0210">Decarboxylase</keyword>
<evidence type="ECO:0000256" key="5">
    <source>
        <dbReference type="ARBA" id="ARBA00022793"/>
    </source>
</evidence>
<dbReference type="EC" id="4.1.1.23" evidence="3 11"/>
<evidence type="ECO:0000256" key="1">
    <source>
        <dbReference type="ARBA" id="ARBA00002356"/>
    </source>
</evidence>
<feature type="domain" description="Orotidine 5'-phosphate decarboxylase" evidence="12">
    <location>
        <begin position="10"/>
        <end position="224"/>
    </location>
</feature>
<feature type="binding site" evidence="10">
    <location>
        <position position="208"/>
    </location>
    <ligand>
        <name>substrate</name>
    </ligand>
</feature>
<dbReference type="eggNOG" id="COG0284">
    <property type="taxonomic scope" value="Bacteria"/>
</dbReference>
<keyword evidence="14" id="KW-1185">Reference proteome</keyword>
<dbReference type="GO" id="GO:0005829">
    <property type="term" value="C:cytosol"/>
    <property type="evidence" value="ECO:0007669"/>
    <property type="project" value="TreeGrafter"/>
</dbReference>
<keyword evidence="7 11" id="KW-0456">Lyase</keyword>
<feature type="binding site" evidence="10">
    <location>
        <position position="188"/>
    </location>
    <ligand>
        <name>substrate</name>
    </ligand>
</feature>
<feature type="active site" description="For OMPdecase activity" evidence="9">
    <location>
        <position position="70"/>
    </location>
</feature>
<feature type="binding site" evidence="10">
    <location>
        <position position="179"/>
    </location>
    <ligand>
        <name>substrate</name>
    </ligand>
</feature>
<evidence type="ECO:0000313" key="14">
    <source>
        <dbReference type="Proteomes" id="UP000000771"/>
    </source>
</evidence>
<dbReference type="Proteomes" id="UP000000771">
    <property type="component" value="Chromosome"/>
</dbReference>
<dbReference type="GO" id="GO:0006207">
    <property type="term" value="P:'de novo' pyrimidine nucleobase biosynthetic process"/>
    <property type="evidence" value="ECO:0007669"/>
    <property type="project" value="InterPro"/>
</dbReference>
<dbReference type="UniPathway" id="UPA00070">
    <property type="reaction ID" value="UER00120"/>
</dbReference>
<dbReference type="InterPro" id="IPR001754">
    <property type="entry name" value="OMPdeCOase_dom"/>
</dbReference>
<reference evidence="13 14" key="1">
    <citation type="journal article" date="2009" name="Stand. Genomic Sci.">
        <title>Complete genome sequence of Acidimicrobium ferrooxidans type strain (ICP).</title>
        <authorList>
            <person name="Clum A."/>
            <person name="Nolan M."/>
            <person name="Lang E."/>
            <person name="Glavina Del Rio T."/>
            <person name="Tice H."/>
            <person name="Copeland A."/>
            <person name="Cheng J.F."/>
            <person name="Lucas S."/>
            <person name="Chen F."/>
            <person name="Bruce D."/>
            <person name="Goodwin L."/>
            <person name="Pitluck S."/>
            <person name="Ivanova N."/>
            <person name="Mavrommatis K."/>
            <person name="Mikhailova N."/>
            <person name="Pati A."/>
            <person name="Chen A."/>
            <person name="Palaniappan K."/>
            <person name="Goker M."/>
            <person name="Spring S."/>
            <person name="Land M."/>
            <person name="Hauser L."/>
            <person name="Chang Y.J."/>
            <person name="Jeffries C.C."/>
            <person name="Chain P."/>
            <person name="Bristow J."/>
            <person name="Eisen J.A."/>
            <person name="Markowitz V."/>
            <person name="Hugenholtz P."/>
            <person name="Kyrpides N.C."/>
            <person name="Klenk H.P."/>
            <person name="Lapidus A."/>
        </authorList>
    </citation>
    <scope>NUCLEOTIDE SEQUENCE [LARGE SCALE GENOMIC DNA]</scope>
    <source>
        <strain evidence="14">DSM 10331 / JCM 15462 / NBRC 103882 / ICP</strain>
    </source>
</reference>
<comment type="pathway">
    <text evidence="2 11">Pyrimidine metabolism; UMP biosynthesis via de novo pathway; UMP from orotate: step 2/2.</text>
</comment>
<evidence type="ECO:0000313" key="13">
    <source>
        <dbReference type="EMBL" id="ACU54613.1"/>
    </source>
</evidence>
<evidence type="ECO:0000256" key="9">
    <source>
        <dbReference type="PIRSR" id="PIRSR614732-1"/>
    </source>
</evidence>
<feature type="binding site" evidence="10">
    <location>
        <position position="38"/>
    </location>
    <ligand>
        <name>substrate</name>
    </ligand>
</feature>
<dbReference type="PROSITE" id="PS00156">
    <property type="entry name" value="OMPDECASE"/>
    <property type="match status" value="1"/>
</dbReference>
<evidence type="ECO:0000256" key="10">
    <source>
        <dbReference type="PIRSR" id="PIRSR614732-2"/>
    </source>
</evidence>
<evidence type="ECO:0000256" key="7">
    <source>
        <dbReference type="ARBA" id="ARBA00023239"/>
    </source>
</evidence>
<dbReference type="InterPro" id="IPR013785">
    <property type="entry name" value="Aldolase_TIM"/>
</dbReference>
<dbReference type="NCBIfam" id="TIGR01740">
    <property type="entry name" value="pyrF"/>
    <property type="match status" value="1"/>
</dbReference>
<evidence type="ECO:0000256" key="4">
    <source>
        <dbReference type="ARBA" id="ARBA00021923"/>
    </source>
</evidence>
<dbReference type="SUPFAM" id="SSF51366">
    <property type="entry name" value="Ribulose-phoshate binding barrel"/>
    <property type="match status" value="1"/>
</dbReference>
<gene>
    <name evidence="13" type="ordered locus">Afer_1697</name>
</gene>
<feature type="binding site" evidence="10">
    <location>
        <position position="209"/>
    </location>
    <ligand>
        <name>substrate</name>
    </ligand>
</feature>
<feature type="active site" description="For OMPdecase activity" evidence="9">
    <location>
        <position position="65"/>
    </location>
</feature>
<evidence type="ECO:0000256" key="3">
    <source>
        <dbReference type="ARBA" id="ARBA00012321"/>
    </source>
</evidence>